<dbReference type="EMBL" id="MZ855470">
    <property type="protein sequence ID" value="UOL53086.1"/>
    <property type="molecule type" value="Genomic_DNA"/>
</dbReference>
<evidence type="ECO:0000313" key="1">
    <source>
        <dbReference type="EMBL" id="UOL53086.1"/>
    </source>
</evidence>
<evidence type="ECO:0000313" key="2">
    <source>
        <dbReference type="Proteomes" id="UP000828552"/>
    </source>
</evidence>
<dbReference type="AlphaFoldDB" id="A0AAX3AI34"/>
<geneLocation type="plasmid" evidence="1 2">
    <name>p7994H</name>
</geneLocation>
<protein>
    <submittedName>
        <fullName evidence="1">Uncharacterized protein</fullName>
    </submittedName>
</protein>
<proteinExistence type="predicted"/>
<dbReference type="Proteomes" id="UP000828552">
    <property type="component" value="Plasmid p7994H"/>
</dbReference>
<organism evidence="1 2">
    <name type="scientific">Enterobacter hormaechei subsp. steigerwaltii</name>
    <dbReference type="NCBI Taxonomy" id="299766"/>
    <lineage>
        <taxon>Bacteria</taxon>
        <taxon>Pseudomonadati</taxon>
        <taxon>Pseudomonadota</taxon>
        <taxon>Gammaproteobacteria</taxon>
        <taxon>Enterobacterales</taxon>
        <taxon>Enterobacteriaceae</taxon>
        <taxon>Enterobacter</taxon>
        <taxon>Enterobacter cloacae complex</taxon>
    </lineage>
</organism>
<sequence>MSAAGRKNPYSPSQTVIMGSPFNFLRTIKLKLRLENDVRFRLSRLSDPSPGLNTIFIVRAEDCPSGNIS</sequence>
<keyword evidence="1" id="KW-0614">Plasmid</keyword>
<accession>A0AAX3AI34</accession>
<reference evidence="1 2" key="1">
    <citation type="journal article" date="2022" name="J. Antimicrob. Chemother.">
        <title>Multiple secondary outbreaks of NDM-producing Enterobacter hormaechei in the context of endemic NDM-producing Klebsiella pneumoniae.</title>
        <authorList>
            <person name="Izdebski R."/>
            <person name="Biedrzycka M."/>
            <person name="Urbanowicz P."/>
            <person name="Papierowska-Kozdoj W."/>
            <person name="Dominiak M."/>
            <person name="Zabicka D."/>
            <person name="Gniadkowski M."/>
        </authorList>
    </citation>
    <scope>NUCLEOTIDE SEQUENCE [LARGE SCALE GENOMIC DNA]</scope>
    <source>
        <strain evidence="1 2">NMI7994_17</strain>
    </source>
</reference>
<name>A0AAX3AI34_9ENTR</name>